<evidence type="ECO:0000256" key="5">
    <source>
        <dbReference type="ARBA" id="ARBA00023239"/>
    </source>
</evidence>
<dbReference type="NCBIfam" id="TIGR01047">
    <property type="entry name" value="nspC"/>
    <property type="match status" value="1"/>
</dbReference>
<keyword evidence="2" id="KW-0210">Decarboxylase</keyword>
<accession>A0ABT5XE73</accession>
<dbReference type="InterPro" id="IPR029066">
    <property type="entry name" value="PLP-binding_barrel"/>
</dbReference>
<dbReference type="EMBL" id="JARFPL010000012">
    <property type="protein sequence ID" value="MDF0593010.1"/>
    <property type="molecule type" value="Genomic_DNA"/>
</dbReference>
<evidence type="ECO:0000256" key="4">
    <source>
        <dbReference type="ARBA" id="ARBA00023066"/>
    </source>
</evidence>
<evidence type="ECO:0000313" key="8">
    <source>
        <dbReference type="Proteomes" id="UP001215956"/>
    </source>
</evidence>
<evidence type="ECO:0000256" key="3">
    <source>
        <dbReference type="ARBA" id="ARBA00022898"/>
    </source>
</evidence>
<evidence type="ECO:0000259" key="6">
    <source>
        <dbReference type="Pfam" id="PF00278"/>
    </source>
</evidence>
<comment type="caution">
    <text evidence="7">The sequence shown here is derived from an EMBL/GenBank/DDBJ whole genome shotgun (WGS) entry which is preliminary data.</text>
</comment>
<protein>
    <submittedName>
        <fullName evidence="7">Carboxynorspermidine decarboxylase</fullName>
        <ecNumber evidence="7">4.1.1.96</ecNumber>
    </submittedName>
</protein>
<evidence type="ECO:0000256" key="1">
    <source>
        <dbReference type="ARBA" id="ARBA00001933"/>
    </source>
</evidence>
<keyword evidence="8" id="KW-1185">Reference proteome</keyword>
<name>A0ABT5XE73_9EURY</name>
<dbReference type="InterPro" id="IPR009006">
    <property type="entry name" value="Ala_racemase/Decarboxylase_C"/>
</dbReference>
<organism evidence="7 8">
    <name type="scientific">Candidatus Methanocrinis alkalitolerans</name>
    <dbReference type="NCBI Taxonomy" id="3033395"/>
    <lineage>
        <taxon>Archaea</taxon>
        <taxon>Methanobacteriati</taxon>
        <taxon>Methanobacteriota</taxon>
        <taxon>Stenosarchaea group</taxon>
        <taxon>Methanomicrobia</taxon>
        <taxon>Methanotrichales</taxon>
        <taxon>Methanotrichaceae</taxon>
        <taxon>Methanocrinis</taxon>
    </lineage>
</organism>
<dbReference type="CDD" id="cd06829">
    <property type="entry name" value="PLPDE_III_CANSDC"/>
    <property type="match status" value="1"/>
</dbReference>
<evidence type="ECO:0000256" key="2">
    <source>
        <dbReference type="ARBA" id="ARBA00022793"/>
    </source>
</evidence>
<dbReference type="Proteomes" id="UP001215956">
    <property type="component" value="Unassembled WGS sequence"/>
</dbReference>
<evidence type="ECO:0000313" key="7">
    <source>
        <dbReference type="EMBL" id="MDF0593010.1"/>
    </source>
</evidence>
<gene>
    <name evidence="7" type="primary">nspC</name>
    <name evidence="7" type="ORF">P0O24_05370</name>
</gene>
<dbReference type="Pfam" id="PF00278">
    <property type="entry name" value="Orn_DAP_Arg_deC"/>
    <property type="match status" value="1"/>
</dbReference>
<dbReference type="PANTHER" id="PTHR43727:SF1">
    <property type="entry name" value="CARBOXYNORSPERMIDINE_CARBOXYSPERMIDINE DECARBOXYLASE"/>
    <property type="match status" value="1"/>
</dbReference>
<dbReference type="Gene3D" id="2.40.37.10">
    <property type="entry name" value="Lyase, Ornithine Decarboxylase, Chain A, domain 1"/>
    <property type="match status" value="1"/>
</dbReference>
<dbReference type="SUPFAM" id="SSF50621">
    <property type="entry name" value="Alanine racemase C-terminal domain-like"/>
    <property type="match status" value="1"/>
</dbReference>
<dbReference type="EC" id="4.1.1.96" evidence="7"/>
<dbReference type="InterPro" id="IPR005730">
    <property type="entry name" value="Nsp_de-COase"/>
</dbReference>
<dbReference type="InterPro" id="IPR022643">
    <property type="entry name" value="De-COase2_C"/>
</dbReference>
<keyword evidence="5 7" id="KW-0456">Lyase</keyword>
<dbReference type="Gene3D" id="3.20.20.10">
    <property type="entry name" value="Alanine racemase"/>
    <property type="match status" value="1"/>
</dbReference>
<keyword evidence="4" id="KW-0745">Spermidine biosynthesis</keyword>
<comment type="cofactor">
    <cofactor evidence="1">
        <name>pyridoxal 5'-phosphate</name>
        <dbReference type="ChEBI" id="CHEBI:597326"/>
    </cofactor>
</comment>
<dbReference type="SUPFAM" id="SSF51419">
    <property type="entry name" value="PLP-binding barrel"/>
    <property type="match status" value="1"/>
</dbReference>
<reference evidence="7 8" key="1">
    <citation type="submission" date="2023-03" db="EMBL/GenBank/DDBJ databases">
        <title>Whole genome sequencing of Methanotrichaceae archaeon M04Ac.</title>
        <authorList>
            <person name="Khomyakova M.A."/>
            <person name="Merkel A.Y."/>
            <person name="Slobodkin A.I."/>
        </authorList>
    </citation>
    <scope>NUCLEOTIDE SEQUENCE [LARGE SCALE GENOMIC DNA]</scope>
    <source>
        <strain evidence="7 8">M04Ac</strain>
    </source>
</reference>
<keyword evidence="3" id="KW-0663">Pyridoxal phosphate</keyword>
<feature type="domain" description="Orn/DAP/Arg decarboxylase 2 C-terminal" evidence="6">
    <location>
        <begin position="201"/>
        <end position="402"/>
    </location>
</feature>
<dbReference type="PANTHER" id="PTHR43727">
    <property type="entry name" value="DIAMINOPIMELATE DECARBOXYLASE"/>
    <property type="match status" value="1"/>
</dbReference>
<sequence>MEAKRSKKAREKEFRSAGMGAAAIEALEVGEIEGDAMEGDAMEVAAERRISGSVLEDIGEMEVPTPCYILDEAAFERNLDILDSVQDRTGCKILLALKGFAAWSLFPQIRRHLSGVAASSLHEARLGFEEFGGEVHVTAPAYREEEFVELLGYSDHIVFNSFSQWRRFRPKVEEGKNDGEEVCCGIRVNPEHREVKVPIYDPCSPNSRLGTTYRNFKDAVVDGGADGDDPLAGISGLHFHNLCELGADSLKRTLAVFEEKFGEYLDGMEWVNFGGGHHITRPGYEIDLLCETINDFAERRSLEVYLEPGEAVALNAGVLVASVLDVVDNGMKIAILDTSAAAHMPDVLEMPYRPEVQGAALTGELPHDYRLGGMTCLAGDVMGDYSFSRPLEVGDRIVFLDMAHYTMVKNNAFNGMRLPTIAIRDPFGETRIVRKFGYEDYKNRLS</sequence>
<dbReference type="GO" id="GO:0016829">
    <property type="term" value="F:lyase activity"/>
    <property type="evidence" value="ECO:0007669"/>
    <property type="project" value="UniProtKB-KW"/>
</dbReference>
<proteinExistence type="predicted"/>